<name>A0A5E4S2F1_9BURK</name>
<sequence length="525" mass="55967">MTTPSGIPGLRHWVGERLRALFDKFDDYPSMIGVIGTAIAIAILLGVSLLLRADRQARYAHALERAQSVASVVATSLGGNIAIYDALLKEMVREAEDPTTPLFPERVRDRVRFGQTLSRDFLDDAYVVDKTGQIAAPLDGAPTVTVNVADRDYFRSHAASPSLGLYISQPYESRTHGGVLSVALTRRISSPDHAFSGVAVLALRLDHLGALVSDVDSADLRSIDVVEEKGTVLACAPCAGARPGALVTLPGDAARNGDLTAALSFPRGMDAADYRSVRVPGASMYVVVTPSTQALMREWQRQMWILSTIAIACAATLIAGSWLLAAAIRTRVSAAQRLMSLSVTDGLTGLANRRALDTKLAAEWRRAKRSGSPLSILFVDIDHFKHFNDTYGHSVGDDVLRAVAKNIGGHVRRDSDMAARYGGEEFAVVLPDTDAQAAAVMAEQVRRDIERLHINHVGSATGMVTVSVGAATGVADECDSAQAILKAADEQLFVAKQSGRNRISTVVLRASSSAGEAPDTTPTST</sequence>
<dbReference type="Gene3D" id="3.30.70.270">
    <property type="match status" value="1"/>
</dbReference>
<dbReference type="InterPro" id="IPR029787">
    <property type="entry name" value="Nucleotide_cyclase"/>
</dbReference>
<dbReference type="SUPFAM" id="SSF55073">
    <property type="entry name" value="Nucleotide cyclase"/>
    <property type="match status" value="1"/>
</dbReference>
<dbReference type="FunFam" id="3.30.70.270:FF:000001">
    <property type="entry name" value="Diguanylate cyclase domain protein"/>
    <property type="match status" value="1"/>
</dbReference>
<evidence type="ECO:0000313" key="6">
    <source>
        <dbReference type="Proteomes" id="UP000406256"/>
    </source>
</evidence>
<dbReference type="InterPro" id="IPR000160">
    <property type="entry name" value="GGDEF_dom"/>
</dbReference>
<feature type="transmembrane region" description="Helical" evidence="3">
    <location>
        <begin position="303"/>
        <end position="328"/>
    </location>
</feature>
<dbReference type="GO" id="GO:1902201">
    <property type="term" value="P:negative regulation of bacterial-type flagellum-dependent cell motility"/>
    <property type="evidence" value="ECO:0007669"/>
    <property type="project" value="TreeGrafter"/>
</dbReference>
<dbReference type="Proteomes" id="UP000406256">
    <property type="component" value="Unassembled WGS sequence"/>
</dbReference>
<organism evidence="5 6">
    <name type="scientific">Pandoraea anhela</name>
    <dbReference type="NCBI Taxonomy" id="2508295"/>
    <lineage>
        <taxon>Bacteria</taxon>
        <taxon>Pseudomonadati</taxon>
        <taxon>Pseudomonadota</taxon>
        <taxon>Betaproteobacteria</taxon>
        <taxon>Burkholderiales</taxon>
        <taxon>Burkholderiaceae</taxon>
        <taxon>Pandoraea</taxon>
    </lineage>
</organism>
<evidence type="ECO:0000259" key="4">
    <source>
        <dbReference type="PROSITE" id="PS50887"/>
    </source>
</evidence>
<keyword evidence="3" id="KW-0812">Transmembrane</keyword>
<dbReference type="EC" id="2.7.7.65" evidence="1"/>
<dbReference type="SMART" id="SM00267">
    <property type="entry name" value="GGDEF"/>
    <property type="match status" value="1"/>
</dbReference>
<protein>
    <recommendedName>
        <fullName evidence="1">diguanylate cyclase</fullName>
        <ecNumber evidence="1">2.7.7.65</ecNumber>
    </recommendedName>
</protein>
<dbReference type="InterPro" id="IPR050469">
    <property type="entry name" value="Diguanylate_Cyclase"/>
</dbReference>
<evidence type="ECO:0000256" key="3">
    <source>
        <dbReference type="SAM" id="Phobius"/>
    </source>
</evidence>
<evidence type="ECO:0000313" key="5">
    <source>
        <dbReference type="EMBL" id="VVD68318.1"/>
    </source>
</evidence>
<accession>A0A5E4S2F1</accession>
<keyword evidence="6" id="KW-1185">Reference proteome</keyword>
<feature type="domain" description="GGDEF" evidence="4">
    <location>
        <begin position="372"/>
        <end position="508"/>
    </location>
</feature>
<dbReference type="RefSeq" id="WP_150667284.1">
    <property type="nucleotide sequence ID" value="NZ_CABPSB010000001.1"/>
</dbReference>
<dbReference type="EMBL" id="CABPSB010000001">
    <property type="protein sequence ID" value="VVD68318.1"/>
    <property type="molecule type" value="Genomic_DNA"/>
</dbReference>
<gene>
    <name evidence="5" type="ORF">PAN31108_00482</name>
</gene>
<feature type="transmembrane region" description="Helical" evidence="3">
    <location>
        <begin position="31"/>
        <end position="51"/>
    </location>
</feature>
<evidence type="ECO:0000256" key="2">
    <source>
        <dbReference type="ARBA" id="ARBA00034247"/>
    </source>
</evidence>
<dbReference type="CDD" id="cd12914">
    <property type="entry name" value="PDC1_DGC_like"/>
    <property type="match status" value="1"/>
</dbReference>
<comment type="catalytic activity">
    <reaction evidence="2">
        <text>2 GTP = 3',3'-c-di-GMP + 2 diphosphate</text>
        <dbReference type="Rhea" id="RHEA:24898"/>
        <dbReference type="ChEBI" id="CHEBI:33019"/>
        <dbReference type="ChEBI" id="CHEBI:37565"/>
        <dbReference type="ChEBI" id="CHEBI:58805"/>
        <dbReference type="EC" id="2.7.7.65"/>
    </reaction>
</comment>
<dbReference type="GO" id="GO:0005886">
    <property type="term" value="C:plasma membrane"/>
    <property type="evidence" value="ECO:0007669"/>
    <property type="project" value="TreeGrafter"/>
</dbReference>
<dbReference type="AlphaFoldDB" id="A0A5E4S2F1"/>
<evidence type="ECO:0000256" key="1">
    <source>
        <dbReference type="ARBA" id="ARBA00012528"/>
    </source>
</evidence>
<dbReference type="Pfam" id="PF00990">
    <property type="entry name" value="GGDEF"/>
    <property type="match status" value="1"/>
</dbReference>
<dbReference type="GO" id="GO:0052621">
    <property type="term" value="F:diguanylate cyclase activity"/>
    <property type="evidence" value="ECO:0007669"/>
    <property type="project" value="UniProtKB-EC"/>
</dbReference>
<dbReference type="OrthoDB" id="9813903at2"/>
<dbReference type="InterPro" id="IPR043128">
    <property type="entry name" value="Rev_trsase/Diguanyl_cyclase"/>
</dbReference>
<dbReference type="CDD" id="cd01949">
    <property type="entry name" value="GGDEF"/>
    <property type="match status" value="1"/>
</dbReference>
<keyword evidence="3" id="KW-1133">Transmembrane helix</keyword>
<dbReference type="PROSITE" id="PS50887">
    <property type="entry name" value="GGDEF"/>
    <property type="match status" value="1"/>
</dbReference>
<dbReference type="Gene3D" id="3.30.450.20">
    <property type="entry name" value="PAS domain"/>
    <property type="match status" value="1"/>
</dbReference>
<dbReference type="GO" id="GO:0043709">
    <property type="term" value="P:cell adhesion involved in single-species biofilm formation"/>
    <property type="evidence" value="ECO:0007669"/>
    <property type="project" value="TreeGrafter"/>
</dbReference>
<dbReference type="PANTHER" id="PTHR45138">
    <property type="entry name" value="REGULATORY COMPONENTS OF SENSORY TRANSDUCTION SYSTEM"/>
    <property type="match status" value="1"/>
</dbReference>
<keyword evidence="3" id="KW-0472">Membrane</keyword>
<proteinExistence type="predicted"/>
<dbReference type="NCBIfam" id="TIGR00254">
    <property type="entry name" value="GGDEF"/>
    <property type="match status" value="1"/>
</dbReference>
<reference evidence="5 6" key="1">
    <citation type="submission" date="2019-08" db="EMBL/GenBank/DDBJ databases">
        <authorList>
            <person name="Peeters C."/>
        </authorList>
    </citation>
    <scope>NUCLEOTIDE SEQUENCE [LARGE SCALE GENOMIC DNA]</scope>
    <source>
        <strain evidence="5 6">LMG 31108</strain>
    </source>
</reference>
<dbReference type="PANTHER" id="PTHR45138:SF9">
    <property type="entry name" value="DIGUANYLATE CYCLASE DGCM-RELATED"/>
    <property type="match status" value="1"/>
</dbReference>